<dbReference type="Pfam" id="PF15176">
    <property type="entry name" value="LRR19-TM"/>
    <property type="match status" value="1"/>
</dbReference>
<dbReference type="Gene3D" id="3.80.10.10">
    <property type="entry name" value="Ribonuclease Inhibitor"/>
    <property type="match status" value="1"/>
</dbReference>
<protein>
    <submittedName>
        <fullName evidence="6">Leucine-rich repeat-containing protein 19-like isoform X1</fullName>
    </submittedName>
</protein>
<evidence type="ECO:0000313" key="7">
    <source>
        <dbReference type="Proteomes" id="UP001230051"/>
    </source>
</evidence>
<keyword evidence="2" id="KW-0677">Repeat</keyword>
<dbReference type="InterPro" id="IPR003591">
    <property type="entry name" value="Leu-rich_rpt_typical-subtyp"/>
</dbReference>
<feature type="region of interest" description="Disordered" evidence="3">
    <location>
        <begin position="315"/>
        <end position="386"/>
    </location>
</feature>
<name>A0AAD8G6F7_ACIOX</name>
<evidence type="ECO:0000256" key="2">
    <source>
        <dbReference type="ARBA" id="ARBA00022737"/>
    </source>
</evidence>
<feature type="transmembrane region" description="Helical" evidence="4">
    <location>
        <begin position="273"/>
        <end position="293"/>
    </location>
</feature>
<dbReference type="Pfam" id="PF13855">
    <property type="entry name" value="LRR_8"/>
    <property type="match status" value="1"/>
</dbReference>
<feature type="region of interest" description="Disordered" evidence="3">
    <location>
        <begin position="247"/>
        <end position="267"/>
    </location>
</feature>
<feature type="signal peptide" evidence="5">
    <location>
        <begin position="1"/>
        <end position="20"/>
    </location>
</feature>
<evidence type="ECO:0000256" key="4">
    <source>
        <dbReference type="SAM" id="Phobius"/>
    </source>
</evidence>
<dbReference type="PANTHER" id="PTHR31450:SF3">
    <property type="entry name" value="TYPE III ENDOSOME MEMBRANE PROTEIN TEMP"/>
    <property type="match status" value="1"/>
</dbReference>
<sequence>MRTTGCILSSVLCCWGTILAVTQTPDSCFVTNEQTINCSEKNLKLIPSIVIKNTVTTMDLSHNQLDFSSPENQRSLHGLGSLISLNLSSNYLPLLNSSTFSNLQKLQSLDLSNCSLKEIMTGAFQGLSNLQTLILSRNQLRGSLPLALLELKLLTLLDLQNNSLVSVDPPFLDWLGKVKDVKLQGNEWRCHCPNSIIQQWVNQSGVSWLKCSFPDNSTSLNIEAYPCKESLFMSLSAENRNTIHFRGSNSSSKSVSIPSIQSTPKGTSSMPSWKYLVAVLVTAIGLSVLIALAMKCKLFIRYLASYRHTRLSDTDASSRYSQYDEESMSGRAGAHEPELAPGDLEDDDGFIEDNYIQASEKQRAEREAGEEEEGEEEEDDFQFSIA</sequence>
<dbReference type="InterPro" id="IPR001611">
    <property type="entry name" value="Leu-rich_rpt"/>
</dbReference>
<evidence type="ECO:0000256" key="1">
    <source>
        <dbReference type="ARBA" id="ARBA00022614"/>
    </source>
</evidence>
<dbReference type="SMART" id="SM00369">
    <property type="entry name" value="LRR_TYP"/>
    <property type="match status" value="4"/>
</dbReference>
<evidence type="ECO:0000313" key="6">
    <source>
        <dbReference type="EMBL" id="KAK1165062.1"/>
    </source>
</evidence>
<feature type="compositionally biased region" description="Acidic residues" evidence="3">
    <location>
        <begin position="368"/>
        <end position="386"/>
    </location>
</feature>
<organism evidence="6 7">
    <name type="scientific">Acipenser oxyrinchus oxyrinchus</name>
    <dbReference type="NCBI Taxonomy" id="40147"/>
    <lineage>
        <taxon>Eukaryota</taxon>
        <taxon>Metazoa</taxon>
        <taxon>Chordata</taxon>
        <taxon>Craniata</taxon>
        <taxon>Vertebrata</taxon>
        <taxon>Euteleostomi</taxon>
        <taxon>Actinopterygii</taxon>
        <taxon>Chondrostei</taxon>
        <taxon>Acipenseriformes</taxon>
        <taxon>Acipenseridae</taxon>
        <taxon>Acipenser</taxon>
    </lineage>
</organism>
<feature type="chain" id="PRO_5042224229" evidence="5">
    <location>
        <begin position="21"/>
        <end position="386"/>
    </location>
</feature>
<dbReference type="InterPro" id="IPR032675">
    <property type="entry name" value="LRR_dom_sf"/>
</dbReference>
<dbReference type="PANTHER" id="PTHR31450">
    <property type="entry name" value="LEUCINE-RICH REPEAT-CONTAINING PROTEIN 19 LRRC19 FAMILY MEMBER"/>
    <property type="match status" value="1"/>
</dbReference>
<accession>A0AAD8G6F7</accession>
<dbReference type="EMBL" id="JAGXEW010000012">
    <property type="protein sequence ID" value="KAK1165062.1"/>
    <property type="molecule type" value="Genomic_DNA"/>
</dbReference>
<gene>
    <name evidence="6" type="primary">LRRC19</name>
    <name evidence="6" type="ORF">AOXY_G13495</name>
</gene>
<feature type="compositionally biased region" description="Low complexity" evidence="3">
    <location>
        <begin position="248"/>
        <end position="262"/>
    </location>
</feature>
<proteinExistence type="predicted"/>
<reference evidence="6" key="1">
    <citation type="submission" date="2022-02" db="EMBL/GenBank/DDBJ databases">
        <title>Atlantic sturgeon de novo genome assembly.</title>
        <authorList>
            <person name="Stock M."/>
            <person name="Klopp C."/>
            <person name="Guiguen Y."/>
            <person name="Cabau C."/>
            <person name="Parinello H."/>
            <person name="Santidrian Yebra-Pimentel E."/>
            <person name="Kuhl H."/>
            <person name="Dirks R.P."/>
            <person name="Guessner J."/>
            <person name="Wuertz S."/>
            <person name="Du K."/>
            <person name="Schartl M."/>
        </authorList>
    </citation>
    <scope>NUCLEOTIDE SEQUENCE</scope>
    <source>
        <strain evidence="6">STURGEONOMICS-FGT-2020</strain>
        <tissue evidence="6">Whole blood</tissue>
    </source>
</reference>
<keyword evidence="7" id="KW-1185">Reference proteome</keyword>
<comment type="caution">
    <text evidence="6">The sequence shown here is derived from an EMBL/GenBank/DDBJ whole genome shotgun (WGS) entry which is preliminary data.</text>
</comment>
<keyword evidence="4" id="KW-0472">Membrane</keyword>
<keyword evidence="1" id="KW-0433">Leucine-rich repeat</keyword>
<dbReference type="AlphaFoldDB" id="A0AAD8G6F7"/>
<keyword evidence="4" id="KW-1133">Transmembrane helix</keyword>
<evidence type="ECO:0000256" key="3">
    <source>
        <dbReference type="SAM" id="MobiDB-lite"/>
    </source>
</evidence>
<dbReference type="Proteomes" id="UP001230051">
    <property type="component" value="Unassembled WGS sequence"/>
</dbReference>
<keyword evidence="5" id="KW-0732">Signal</keyword>
<evidence type="ECO:0000256" key="5">
    <source>
        <dbReference type="SAM" id="SignalP"/>
    </source>
</evidence>
<dbReference type="SUPFAM" id="SSF52058">
    <property type="entry name" value="L domain-like"/>
    <property type="match status" value="1"/>
</dbReference>
<keyword evidence="4" id="KW-0812">Transmembrane</keyword>